<dbReference type="OrthoDB" id="4062651at2759"/>
<dbReference type="Pfam" id="PF00069">
    <property type="entry name" value="Pkinase"/>
    <property type="match status" value="1"/>
</dbReference>
<dbReference type="InterPro" id="IPR000719">
    <property type="entry name" value="Prot_kinase_dom"/>
</dbReference>
<gene>
    <name evidence="6" type="ORF">CKM354_001127700</name>
</gene>
<dbReference type="Proteomes" id="UP000825890">
    <property type="component" value="Unassembled WGS sequence"/>
</dbReference>
<comment type="caution">
    <text evidence="6">The sequence shown here is derived from an EMBL/GenBank/DDBJ whole genome shotgun (WGS) entry which is preliminary data.</text>
</comment>
<protein>
    <recommendedName>
        <fullName evidence="5">Protein kinase domain-containing protein</fullName>
    </recommendedName>
</protein>
<proteinExistence type="inferred from homology"/>
<name>A0A9P3CRZ6_9PEZI</name>
<dbReference type="PANTHER" id="PTHR45832:SF22">
    <property type="entry name" value="SERINE_THREONINE-PROTEIN KINASE SAMKA-RELATED"/>
    <property type="match status" value="1"/>
</dbReference>
<evidence type="ECO:0000256" key="4">
    <source>
        <dbReference type="SAM" id="MobiDB-lite"/>
    </source>
</evidence>
<dbReference type="InterPro" id="IPR011009">
    <property type="entry name" value="Kinase-like_dom_sf"/>
</dbReference>
<dbReference type="PROSITE" id="PS50011">
    <property type="entry name" value="PROTEIN_KINASE_DOM"/>
    <property type="match status" value="1"/>
</dbReference>
<sequence>MILTQTKPRPGTSRQEAQTGTNRSLDKPSSLPSDSNVNHFHAPTKAALDHGLCLIRRSPWDSYRPLAYTMNQGTTHGDAILSKRIHRGWQQQDTQYVVKREKKTVGEEIASVAKPLHRNIVQLFQIFGTGDRVAFVYEAMDVSLEQVFSLDVDPWSINPGCKDAQLSAICLQVLKGLQYLRHSFEVSYGFLETANILINRSGSVKLANFAHCLMHSRKDFARDLAELARIILRLSFPLVARAKCDQLEQLPREFFHQLANNDDIRLALQHEYLRQADAGRLETLVLYTLEATYYPPQGFKELDASPVTSQIDD</sequence>
<evidence type="ECO:0000259" key="5">
    <source>
        <dbReference type="PROSITE" id="PS50011"/>
    </source>
</evidence>
<accession>A0A9P3CRZ6</accession>
<feature type="region of interest" description="Disordered" evidence="4">
    <location>
        <begin position="1"/>
        <end position="38"/>
    </location>
</feature>
<evidence type="ECO:0000313" key="6">
    <source>
        <dbReference type="EMBL" id="GIZ48207.1"/>
    </source>
</evidence>
<dbReference type="PANTHER" id="PTHR45832">
    <property type="entry name" value="SERINE/THREONINE-PROTEIN KINASE SAMKA-RELATED-RELATED"/>
    <property type="match status" value="1"/>
</dbReference>
<comment type="similarity">
    <text evidence="1">Belongs to the protein kinase superfamily. STE Ser/Thr protein kinase family. STE20 subfamily.</text>
</comment>
<organism evidence="6 7">
    <name type="scientific">Cercospora kikuchii</name>
    <dbReference type="NCBI Taxonomy" id="84275"/>
    <lineage>
        <taxon>Eukaryota</taxon>
        <taxon>Fungi</taxon>
        <taxon>Dikarya</taxon>
        <taxon>Ascomycota</taxon>
        <taxon>Pezizomycotina</taxon>
        <taxon>Dothideomycetes</taxon>
        <taxon>Dothideomycetidae</taxon>
        <taxon>Mycosphaerellales</taxon>
        <taxon>Mycosphaerellaceae</taxon>
        <taxon>Cercospora</taxon>
    </lineage>
</organism>
<dbReference type="Gene3D" id="1.10.510.10">
    <property type="entry name" value="Transferase(Phosphotransferase) domain 1"/>
    <property type="match status" value="1"/>
</dbReference>
<evidence type="ECO:0000256" key="3">
    <source>
        <dbReference type="ARBA" id="ARBA00022840"/>
    </source>
</evidence>
<keyword evidence="3" id="KW-0067">ATP-binding</keyword>
<dbReference type="SUPFAM" id="SSF56112">
    <property type="entry name" value="Protein kinase-like (PK-like)"/>
    <property type="match status" value="1"/>
</dbReference>
<dbReference type="GO" id="GO:0005524">
    <property type="term" value="F:ATP binding"/>
    <property type="evidence" value="ECO:0007669"/>
    <property type="project" value="UniProtKB-KW"/>
</dbReference>
<evidence type="ECO:0000313" key="7">
    <source>
        <dbReference type="Proteomes" id="UP000825890"/>
    </source>
</evidence>
<keyword evidence="7" id="KW-1185">Reference proteome</keyword>
<dbReference type="GeneID" id="68296852"/>
<keyword evidence="2" id="KW-0547">Nucleotide-binding</keyword>
<dbReference type="InterPro" id="IPR051931">
    <property type="entry name" value="PAK3-like"/>
</dbReference>
<feature type="compositionally biased region" description="Polar residues" evidence="4">
    <location>
        <begin position="1"/>
        <end position="23"/>
    </location>
</feature>
<reference evidence="6 7" key="1">
    <citation type="submission" date="2021-01" db="EMBL/GenBank/DDBJ databases">
        <title>Cercospora kikuchii MAFF 305040 whole genome shotgun sequence.</title>
        <authorList>
            <person name="Kashiwa T."/>
            <person name="Suzuki T."/>
        </authorList>
    </citation>
    <scope>NUCLEOTIDE SEQUENCE [LARGE SCALE GENOMIC DNA]</scope>
    <source>
        <strain evidence="6 7">MAFF 305040</strain>
    </source>
</reference>
<evidence type="ECO:0000256" key="1">
    <source>
        <dbReference type="ARBA" id="ARBA00008874"/>
    </source>
</evidence>
<dbReference type="EMBL" id="BOLY01000008">
    <property type="protein sequence ID" value="GIZ48207.1"/>
    <property type="molecule type" value="Genomic_DNA"/>
</dbReference>
<dbReference type="GO" id="GO:0004672">
    <property type="term" value="F:protein kinase activity"/>
    <property type="evidence" value="ECO:0007669"/>
    <property type="project" value="InterPro"/>
</dbReference>
<dbReference type="RefSeq" id="XP_044662694.1">
    <property type="nucleotide sequence ID" value="XM_044806759.1"/>
</dbReference>
<dbReference type="AlphaFoldDB" id="A0A9P3CRZ6"/>
<feature type="domain" description="Protein kinase" evidence="5">
    <location>
        <begin position="52"/>
        <end position="313"/>
    </location>
</feature>
<evidence type="ECO:0000256" key="2">
    <source>
        <dbReference type="ARBA" id="ARBA00022741"/>
    </source>
</evidence>